<dbReference type="InParanoid" id="A0A1V9X2Q0"/>
<sequence>MNSPPWETSSYSQSVEHPTHPPHTWTSSFPDCDKRGCNYGNFPYRRHVHKRFPPGAPGVSAERALVHMVDAQSTNKRQTIDEQPTNKRQTIDEQSTNNRRTTDEQPTNNRRTTDEQPTNNRRTIDEQSTNSRRTIDKQSTSNRRTSDKQSTNNRRATDEQPMNNRRTIDEQPMNNRRTIDEQPTNKRQTIDEQATNNRRATNEQATNNRQTVDESYKSLLATGMNLLSTPNPTRNAHIGQSCPHGEIETCSRIPPEEMNSPTSSERRFQGTAAATSTGPNSEICEHLQGDTRPKSAEVVRSFRS</sequence>
<feature type="compositionally biased region" description="Polar residues" evidence="1">
    <location>
        <begin position="191"/>
        <end position="210"/>
    </location>
</feature>
<evidence type="ECO:0000256" key="1">
    <source>
        <dbReference type="SAM" id="MobiDB-lite"/>
    </source>
</evidence>
<feature type="region of interest" description="Disordered" evidence="1">
    <location>
        <begin position="1"/>
        <end position="30"/>
    </location>
</feature>
<dbReference type="AlphaFoldDB" id="A0A1V9X2Q0"/>
<dbReference type="EMBL" id="MNPL01027092">
    <property type="protein sequence ID" value="OQR67855.1"/>
    <property type="molecule type" value="Genomic_DNA"/>
</dbReference>
<feature type="compositionally biased region" description="Basic and acidic residues" evidence="1">
    <location>
        <begin position="283"/>
        <end position="297"/>
    </location>
</feature>
<feature type="compositionally biased region" description="Basic and acidic residues" evidence="1">
    <location>
        <begin position="177"/>
        <end position="190"/>
    </location>
</feature>
<feature type="region of interest" description="Disordered" evidence="1">
    <location>
        <begin position="70"/>
        <end position="212"/>
    </location>
</feature>
<keyword evidence="3" id="KW-1185">Reference proteome</keyword>
<name>A0A1V9X2Q0_9ACAR</name>
<comment type="caution">
    <text evidence="2">The sequence shown here is derived from an EMBL/GenBank/DDBJ whole genome shotgun (WGS) entry which is preliminary data.</text>
</comment>
<feature type="region of interest" description="Disordered" evidence="1">
    <location>
        <begin position="253"/>
        <end position="304"/>
    </location>
</feature>
<dbReference type="OrthoDB" id="8964150at2759"/>
<evidence type="ECO:0000313" key="2">
    <source>
        <dbReference type="EMBL" id="OQR67855.1"/>
    </source>
</evidence>
<feature type="compositionally biased region" description="Polar residues" evidence="1">
    <location>
        <begin position="71"/>
        <end position="165"/>
    </location>
</feature>
<reference evidence="2 3" key="1">
    <citation type="journal article" date="2017" name="Gigascience">
        <title>Draft genome of the honey bee ectoparasitic mite, Tropilaelaps mercedesae, is shaped by the parasitic life history.</title>
        <authorList>
            <person name="Dong X."/>
            <person name="Armstrong S.D."/>
            <person name="Xia D."/>
            <person name="Makepeace B.L."/>
            <person name="Darby A.C."/>
            <person name="Kadowaki T."/>
        </authorList>
    </citation>
    <scope>NUCLEOTIDE SEQUENCE [LARGE SCALE GENOMIC DNA]</scope>
    <source>
        <strain evidence="2">Wuxi-XJTLU</strain>
    </source>
</reference>
<proteinExistence type="predicted"/>
<evidence type="ECO:0000313" key="3">
    <source>
        <dbReference type="Proteomes" id="UP000192247"/>
    </source>
</evidence>
<protein>
    <submittedName>
        <fullName evidence="2">Uncharacterized protein</fullName>
    </submittedName>
</protein>
<organism evidence="2 3">
    <name type="scientific">Tropilaelaps mercedesae</name>
    <dbReference type="NCBI Taxonomy" id="418985"/>
    <lineage>
        <taxon>Eukaryota</taxon>
        <taxon>Metazoa</taxon>
        <taxon>Ecdysozoa</taxon>
        <taxon>Arthropoda</taxon>
        <taxon>Chelicerata</taxon>
        <taxon>Arachnida</taxon>
        <taxon>Acari</taxon>
        <taxon>Parasitiformes</taxon>
        <taxon>Mesostigmata</taxon>
        <taxon>Gamasina</taxon>
        <taxon>Dermanyssoidea</taxon>
        <taxon>Laelapidae</taxon>
        <taxon>Tropilaelaps</taxon>
    </lineage>
</organism>
<dbReference type="STRING" id="418985.A0A1V9X2Q0"/>
<feature type="compositionally biased region" description="Polar residues" evidence="1">
    <location>
        <begin position="1"/>
        <end position="16"/>
    </location>
</feature>
<dbReference type="Proteomes" id="UP000192247">
    <property type="component" value="Unassembled WGS sequence"/>
</dbReference>
<gene>
    <name evidence="2" type="ORF">BIW11_04682</name>
</gene>
<accession>A0A1V9X2Q0</accession>